<accession>Q6RJY6</accession>
<dbReference type="Allergome" id="689">
    <property type="allergen name" value="Cap a 2"/>
</dbReference>
<dbReference type="EMBL" id="AY496123">
    <property type="protein sequence ID" value="AAR83863.1"/>
    <property type="molecule type" value="mRNA"/>
</dbReference>
<dbReference type="AlphaFoldDB" id="Q6RJY6"/>
<organism evidence="1">
    <name type="scientific">Capsicum annuum</name>
    <name type="common">Capsicum pepper</name>
    <dbReference type="NCBI Taxonomy" id="4072"/>
    <lineage>
        <taxon>Eukaryota</taxon>
        <taxon>Viridiplantae</taxon>
        <taxon>Streptophyta</taxon>
        <taxon>Embryophyta</taxon>
        <taxon>Tracheophyta</taxon>
        <taxon>Spermatophyta</taxon>
        <taxon>Magnoliopsida</taxon>
        <taxon>eudicotyledons</taxon>
        <taxon>Gunneridae</taxon>
        <taxon>Pentapetalae</taxon>
        <taxon>asterids</taxon>
        <taxon>lamiids</taxon>
        <taxon>Solanales</taxon>
        <taxon>Solanaceae</taxon>
        <taxon>Solanoideae</taxon>
        <taxon>Capsiceae</taxon>
        <taxon>Capsicum</taxon>
    </lineage>
</organism>
<name>Q6RJY6_CAPAN</name>
<protein>
    <submittedName>
        <fullName evidence="1">Profilin</fullName>
    </submittedName>
</protein>
<sequence length="18" mass="1992">MELFGLNLLISPSSSQKK</sequence>
<proteinExistence type="evidence at transcript level"/>
<evidence type="ECO:0000313" key="1">
    <source>
        <dbReference type="EMBL" id="AAR83863.1"/>
    </source>
</evidence>
<reference evidence="1" key="1">
    <citation type="submission" date="2003-12" db="EMBL/GenBank/DDBJ databases">
        <title>Monitoring expression patterns of 2500 hot pepper genes under cold stress by using full-length cDNA microarray.</title>
        <authorList>
            <person name="Kim S."/>
            <person name="Lee K.-W."/>
        </authorList>
    </citation>
    <scope>NUCLEOTIDE SEQUENCE</scope>
</reference>